<organism evidence="5 6">
    <name type="scientific">Bradyrhizobium algeriense</name>
    <dbReference type="NCBI Taxonomy" id="634784"/>
    <lineage>
        <taxon>Bacteria</taxon>
        <taxon>Pseudomonadati</taxon>
        <taxon>Pseudomonadota</taxon>
        <taxon>Alphaproteobacteria</taxon>
        <taxon>Hyphomicrobiales</taxon>
        <taxon>Nitrobacteraceae</taxon>
        <taxon>Bradyrhizobium</taxon>
    </lineage>
</organism>
<sequence length="261" mass="28129">MASLWALYGAPSADTPARFDRHSLLMKAADGRPLGRAGPLADAAARNAFPDLLVKAVLSIEDRRFYQHVGIDPVSMLRAATVNLDSGGVVQGGSTITQQLVRLRGLVGREQSMNRKLREAFAALWLGFHMDKDAILTEYLNRVYLGGGAYGVLAAARVYFGKGLAALSLAEAAMLAGLIQAPSAYNPIRNPEAARQRAEHVLDAPCEDDGRAGKAPMRAETPDRPERLPRIDVPEFRATGPARDEGRRSRSPLRIVSCSGS</sequence>
<dbReference type="PANTHER" id="PTHR32282">
    <property type="entry name" value="BINDING PROTEIN TRANSPEPTIDASE, PUTATIVE-RELATED"/>
    <property type="match status" value="1"/>
</dbReference>
<keyword evidence="5" id="KW-0645">Protease</keyword>
<keyword evidence="5" id="KW-0378">Hydrolase</keyword>
<feature type="domain" description="Glycosyl transferase family 51" evidence="4">
    <location>
        <begin position="47"/>
        <end position="203"/>
    </location>
</feature>
<evidence type="ECO:0000259" key="4">
    <source>
        <dbReference type="Pfam" id="PF00912"/>
    </source>
</evidence>
<feature type="compositionally biased region" description="Basic and acidic residues" evidence="3">
    <location>
        <begin position="196"/>
        <end position="212"/>
    </location>
</feature>
<comment type="caution">
    <text evidence="5">The sequence shown here is derived from an EMBL/GenBank/DDBJ whole genome shotgun (WGS) entry which is preliminary data.</text>
</comment>
<dbReference type="GO" id="GO:0004180">
    <property type="term" value="F:carboxypeptidase activity"/>
    <property type="evidence" value="ECO:0007669"/>
    <property type="project" value="UniProtKB-KW"/>
</dbReference>
<dbReference type="EMBL" id="JAZHRV010000001">
    <property type="protein sequence ID" value="MEH2553604.1"/>
    <property type="molecule type" value="Genomic_DNA"/>
</dbReference>
<dbReference type="RefSeq" id="WP_334478127.1">
    <property type="nucleotide sequence ID" value="NZ_JAZHRV010000001.1"/>
</dbReference>
<dbReference type="Proteomes" id="UP001364224">
    <property type="component" value="Unassembled WGS sequence"/>
</dbReference>
<evidence type="ECO:0000313" key="5">
    <source>
        <dbReference type="EMBL" id="MEH2553604.1"/>
    </source>
</evidence>
<dbReference type="InterPro" id="IPR050396">
    <property type="entry name" value="Glycosyltr_51/Transpeptidase"/>
</dbReference>
<dbReference type="PANTHER" id="PTHR32282:SF33">
    <property type="entry name" value="PEPTIDOGLYCAN GLYCOSYLTRANSFERASE"/>
    <property type="match status" value="1"/>
</dbReference>
<dbReference type="Gene3D" id="1.10.3810.10">
    <property type="entry name" value="Biosynthetic peptidoglycan transglycosylase-like"/>
    <property type="match status" value="1"/>
</dbReference>
<keyword evidence="2" id="KW-0808">Transferase</keyword>
<evidence type="ECO:0000256" key="3">
    <source>
        <dbReference type="SAM" id="MobiDB-lite"/>
    </source>
</evidence>
<keyword evidence="6" id="KW-1185">Reference proteome</keyword>
<gene>
    <name evidence="5" type="ORF">V1286_001133</name>
</gene>
<dbReference type="SUPFAM" id="SSF53955">
    <property type="entry name" value="Lysozyme-like"/>
    <property type="match status" value="1"/>
</dbReference>
<dbReference type="Pfam" id="PF00912">
    <property type="entry name" value="Transgly"/>
    <property type="match status" value="1"/>
</dbReference>
<evidence type="ECO:0000313" key="6">
    <source>
        <dbReference type="Proteomes" id="UP001364224"/>
    </source>
</evidence>
<feature type="compositionally biased region" description="Basic and acidic residues" evidence="3">
    <location>
        <begin position="220"/>
        <end position="235"/>
    </location>
</feature>
<evidence type="ECO:0000256" key="2">
    <source>
        <dbReference type="ARBA" id="ARBA00022679"/>
    </source>
</evidence>
<accession>A0ABU8B4Y7</accession>
<evidence type="ECO:0000256" key="1">
    <source>
        <dbReference type="ARBA" id="ARBA00004752"/>
    </source>
</evidence>
<protein>
    <submittedName>
        <fullName evidence="5">Membrane peptidoglycan carboxypeptidase</fullName>
    </submittedName>
</protein>
<dbReference type="InterPro" id="IPR023346">
    <property type="entry name" value="Lysozyme-like_dom_sf"/>
</dbReference>
<dbReference type="InterPro" id="IPR036950">
    <property type="entry name" value="PBP_transglycosylase"/>
</dbReference>
<comment type="pathway">
    <text evidence="1">Cell wall biogenesis; peptidoglycan biosynthesis.</text>
</comment>
<feature type="region of interest" description="Disordered" evidence="3">
    <location>
        <begin position="196"/>
        <end position="261"/>
    </location>
</feature>
<reference evidence="5 6" key="1">
    <citation type="submission" date="2024-02" db="EMBL/GenBank/DDBJ databases">
        <title>Adaptive strategies in a cosmopolitan and abundant soil bacterium.</title>
        <authorList>
            <person name="Carini P."/>
        </authorList>
    </citation>
    <scope>NUCLEOTIDE SEQUENCE [LARGE SCALE GENOMIC DNA]</scope>
    <source>
        <strain evidence="5 6">AZCC 1608</strain>
    </source>
</reference>
<keyword evidence="5" id="KW-0121">Carboxypeptidase</keyword>
<name>A0ABU8B4Y7_9BRAD</name>
<dbReference type="InterPro" id="IPR001264">
    <property type="entry name" value="Glyco_trans_51"/>
</dbReference>
<proteinExistence type="predicted"/>